<reference evidence="1 2" key="1">
    <citation type="submission" date="2019-11" db="EMBL/GenBank/DDBJ databases">
        <title>Comparison of genomes from free-living endosymbiotic cyanobacteria isolated from Azolla.</title>
        <authorList>
            <person name="Thiel T."/>
            <person name="Pratte B."/>
        </authorList>
    </citation>
    <scope>NUCLEOTIDE SEQUENCE [LARGE SCALE GENOMIC DNA]</scope>
    <source>
        <strain evidence="1 2">N2B</strain>
    </source>
</reference>
<organism evidence="1 2">
    <name type="scientific">Trichormus variabilis N2B</name>
    <dbReference type="NCBI Taxonomy" id="2681315"/>
    <lineage>
        <taxon>Bacteria</taxon>
        <taxon>Bacillati</taxon>
        <taxon>Cyanobacteriota</taxon>
        <taxon>Cyanophyceae</taxon>
        <taxon>Nostocales</taxon>
        <taxon>Nostocaceae</taxon>
        <taxon>Trichormus</taxon>
    </lineage>
</organism>
<dbReference type="RefSeq" id="WP_013036437.1">
    <property type="nucleotide sequence ID" value="NZ_JACKZP010000040.1"/>
</dbReference>
<gene>
    <name evidence="1" type="ORF">GNE12_12405</name>
</gene>
<sequence length="149" mass="15415">MVNTQPIFIKNPIIWTVTLTNEVVNRSPGAAVPKLLGTAGTNGTLIEAIQAYPLGDIVASPLRIFLKAPSSSDYVLLAETSLTSVSGSGNTTAIANYPIEVTLPRILFPASQTPATPNRGLRLPTGYALYAALGTATAGVIVTATGGDY</sequence>
<comment type="caution">
    <text evidence="1">The sequence shown here is derived from an EMBL/GenBank/DDBJ whole genome shotgun (WGS) entry which is preliminary data.</text>
</comment>
<dbReference type="EMBL" id="JACKZP010000040">
    <property type="protein sequence ID" value="MBC1302715.1"/>
    <property type="molecule type" value="Genomic_DNA"/>
</dbReference>
<dbReference type="Proteomes" id="UP000570851">
    <property type="component" value="Unassembled WGS sequence"/>
</dbReference>
<proteinExistence type="predicted"/>
<evidence type="ECO:0000313" key="1">
    <source>
        <dbReference type="EMBL" id="MBC1302715.1"/>
    </source>
</evidence>
<evidence type="ECO:0000313" key="2">
    <source>
        <dbReference type="Proteomes" id="UP000570851"/>
    </source>
</evidence>
<dbReference type="GeneID" id="58725264"/>
<keyword evidence="2" id="KW-1185">Reference proteome</keyword>
<accession>A0ABR6S8I4</accession>
<name>A0ABR6S8I4_ANAVA</name>
<protein>
    <submittedName>
        <fullName evidence="1">Uncharacterized protein</fullName>
    </submittedName>
</protein>